<accession>A0AAW0QZD0</accession>
<protein>
    <submittedName>
        <fullName evidence="10">Fungal-specific transcription factor domain-containing protein</fullName>
    </submittedName>
</protein>
<feature type="region of interest" description="Disordered" evidence="8">
    <location>
        <begin position="1"/>
        <end position="28"/>
    </location>
</feature>
<dbReference type="Gene3D" id="4.10.240.10">
    <property type="entry name" value="Zn(2)-C6 fungal-type DNA-binding domain"/>
    <property type="match status" value="1"/>
</dbReference>
<feature type="domain" description="Zn(2)-C6 fungal-type" evidence="9">
    <location>
        <begin position="38"/>
        <end position="68"/>
    </location>
</feature>
<dbReference type="GO" id="GO:0005634">
    <property type="term" value="C:nucleus"/>
    <property type="evidence" value="ECO:0007669"/>
    <property type="project" value="UniProtKB-SubCell"/>
</dbReference>
<evidence type="ECO:0000256" key="4">
    <source>
        <dbReference type="ARBA" id="ARBA00023015"/>
    </source>
</evidence>
<feature type="region of interest" description="Disordered" evidence="8">
    <location>
        <begin position="214"/>
        <end position="280"/>
    </location>
</feature>
<dbReference type="InterPro" id="IPR051615">
    <property type="entry name" value="Transcr_Regulatory_Elem"/>
</dbReference>
<dbReference type="PROSITE" id="PS00463">
    <property type="entry name" value="ZN2_CY6_FUNGAL_1"/>
    <property type="match status" value="1"/>
</dbReference>
<keyword evidence="3" id="KW-0862">Zinc</keyword>
<dbReference type="PROSITE" id="PS50048">
    <property type="entry name" value="ZN2_CY6_FUNGAL_2"/>
    <property type="match status" value="1"/>
</dbReference>
<dbReference type="Pfam" id="PF00172">
    <property type="entry name" value="Zn_clus"/>
    <property type="match status" value="1"/>
</dbReference>
<dbReference type="EMBL" id="JAQQWP010000004">
    <property type="protein sequence ID" value="KAK8120323.1"/>
    <property type="molecule type" value="Genomic_DNA"/>
</dbReference>
<keyword evidence="11" id="KW-1185">Reference proteome</keyword>
<evidence type="ECO:0000256" key="1">
    <source>
        <dbReference type="ARBA" id="ARBA00004123"/>
    </source>
</evidence>
<sequence>MNPLRPLLPKEAHLGDSASEPTKTPSAKTNRQKLTLVACLTCRQKKAKCDGQRPSCQPCLRKNIKCAYPDSDDIRIRGLRQASCRYIFDVLSGGCEGDATTIVRRLRQALSSPENSSNKSELKVIEGFLLSLQDVPEEEIAGLITPVRSGEALSEVDSYRNEIDLLRRRLYHNESIISALSKSQYKEEVLARLDAGQGVDAISQWLEHAVPPEEGAASDAVNTGVPLPEPRAPQNSGTVLPSVSEWFPDKVIGSSGDKNSDQQNLASPGNKKQSQSTGTDFPPEVLMWTANMASYFRVSPRILSQQIFSGAADQNFMDHMSTPLQMSDMAPRTWTSVTQDINLVQHLLALYFCWEYPIFATIHKEYFLADFLSGRQKYCSAGLVNAILALGCLLSSEAGSDRNPDDLRILSDHFFKESLRLAAQASTQYSLVHIQVLGILSLRELRCGRNAESRYYAGQSMRLAVEMGLNKVGHGGEEGHVAVSTTTFWGAFTLNNTWALVMGLLPLTSRAPLLPSRPPIHLDIEASPWAPYPTEDANPMQRPFQQVSNTQSVFRCFCEISQLAHNAAYLTQTPNHPVTSYMLLCTYNQYLDWYGNIPEALRLGTNSTPSVFLVHIYYHSALLLLFRPFIRLHIDGSPVIPRDVCTEATDAVRRLVRSYSQLYGLQRSPSFLPYLTLISTTMHLTITTVEGNKSSATTATAQSAMLTDDVQHVIATVPLNLQDLARAVGRKAAQGKISRSELAPDVTDALCQGISDLTDMMQSNCSTKEALDTLQHLYVLWTGGGPTEAQQQQSQSLLSFSFHAQGKFNAASGMSLQEAGFIMF</sequence>
<organism evidence="10 11">
    <name type="scientific">Apiospora kogelbergensis</name>
    <dbReference type="NCBI Taxonomy" id="1337665"/>
    <lineage>
        <taxon>Eukaryota</taxon>
        <taxon>Fungi</taxon>
        <taxon>Dikarya</taxon>
        <taxon>Ascomycota</taxon>
        <taxon>Pezizomycotina</taxon>
        <taxon>Sordariomycetes</taxon>
        <taxon>Xylariomycetidae</taxon>
        <taxon>Amphisphaeriales</taxon>
        <taxon>Apiosporaceae</taxon>
        <taxon>Apiospora</taxon>
    </lineage>
</organism>
<keyword evidence="5" id="KW-0238">DNA-binding</keyword>
<comment type="caution">
    <text evidence="10">The sequence shown here is derived from an EMBL/GenBank/DDBJ whole genome shotgun (WGS) entry which is preliminary data.</text>
</comment>
<name>A0AAW0QZD0_9PEZI</name>
<dbReference type="SMART" id="SM00066">
    <property type="entry name" value="GAL4"/>
    <property type="match status" value="1"/>
</dbReference>
<evidence type="ECO:0000256" key="2">
    <source>
        <dbReference type="ARBA" id="ARBA00022723"/>
    </source>
</evidence>
<evidence type="ECO:0000256" key="7">
    <source>
        <dbReference type="ARBA" id="ARBA00023242"/>
    </source>
</evidence>
<dbReference type="PANTHER" id="PTHR31313:SF4">
    <property type="entry name" value="CONIDIAL DEVELOPMENT PROTEIN FLUFFY"/>
    <property type="match status" value="1"/>
</dbReference>
<dbReference type="GO" id="GO:0003677">
    <property type="term" value="F:DNA binding"/>
    <property type="evidence" value="ECO:0007669"/>
    <property type="project" value="UniProtKB-KW"/>
</dbReference>
<keyword evidence="4" id="KW-0805">Transcription regulation</keyword>
<gene>
    <name evidence="10" type="ORF">PG999_004443</name>
</gene>
<evidence type="ECO:0000313" key="10">
    <source>
        <dbReference type="EMBL" id="KAK8120323.1"/>
    </source>
</evidence>
<evidence type="ECO:0000313" key="11">
    <source>
        <dbReference type="Proteomes" id="UP001392437"/>
    </source>
</evidence>
<dbReference type="PANTHER" id="PTHR31313">
    <property type="entry name" value="TY1 ENHANCER ACTIVATOR"/>
    <property type="match status" value="1"/>
</dbReference>
<feature type="compositionally biased region" description="Polar residues" evidence="8">
    <location>
        <begin position="19"/>
        <end position="28"/>
    </location>
</feature>
<keyword evidence="6" id="KW-0804">Transcription</keyword>
<dbReference type="InterPro" id="IPR007219">
    <property type="entry name" value="XnlR_reg_dom"/>
</dbReference>
<dbReference type="GO" id="GO:0000981">
    <property type="term" value="F:DNA-binding transcription factor activity, RNA polymerase II-specific"/>
    <property type="evidence" value="ECO:0007669"/>
    <property type="project" value="InterPro"/>
</dbReference>
<dbReference type="SUPFAM" id="SSF57701">
    <property type="entry name" value="Zn2/Cys6 DNA-binding domain"/>
    <property type="match status" value="1"/>
</dbReference>
<evidence type="ECO:0000256" key="6">
    <source>
        <dbReference type="ARBA" id="ARBA00023163"/>
    </source>
</evidence>
<proteinExistence type="predicted"/>
<feature type="compositionally biased region" description="Polar residues" evidence="8">
    <location>
        <begin position="261"/>
        <end position="279"/>
    </location>
</feature>
<dbReference type="CDD" id="cd00067">
    <property type="entry name" value="GAL4"/>
    <property type="match status" value="1"/>
</dbReference>
<dbReference type="Proteomes" id="UP001392437">
    <property type="component" value="Unassembled WGS sequence"/>
</dbReference>
<dbReference type="AlphaFoldDB" id="A0AAW0QZD0"/>
<evidence type="ECO:0000259" key="9">
    <source>
        <dbReference type="PROSITE" id="PS50048"/>
    </source>
</evidence>
<dbReference type="Pfam" id="PF04082">
    <property type="entry name" value="Fungal_trans"/>
    <property type="match status" value="1"/>
</dbReference>
<dbReference type="GO" id="GO:0008270">
    <property type="term" value="F:zinc ion binding"/>
    <property type="evidence" value="ECO:0007669"/>
    <property type="project" value="InterPro"/>
</dbReference>
<dbReference type="InterPro" id="IPR036864">
    <property type="entry name" value="Zn2-C6_fun-type_DNA-bd_sf"/>
</dbReference>
<keyword evidence="2" id="KW-0479">Metal-binding</keyword>
<keyword evidence="7" id="KW-0539">Nucleus</keyword>
<evidence type="ECO:0000256" key="3">
    <source>
        <dbReference type="ARBA" id="ARBA00022833"/>
    </source>
</evidence>
<evidence type="ECO:0000256" key="5">
    <source>
        <dbReference type="ARBA" id="ARBA00023125"/>
    </source>
</evidence>
<dbReference type="GO" id="GO:0006351">
    <property type="term" value="P:DNA-templated transcription"/>
    <property type="evidence" value="ECO:0007669"/>
    <property type="project" value="InterPro"/>
</dbReference>
<evidence type="ECO:0000256" key="8">
    <source>
        <dbReference type="SAM" id="MobiDB-lite"/>
    </source>
</evidence>
<dbReference type="CDD" id="cd12148">
    <property type="entry name" value="fungal_TF_MHR"/>
    <property type="match status" value="1"/>
</dbReference>
<dbReference type="InterPro" id="IPR001138">
    <property type="entry name" value="Zn2Cys6_DnaBD"/>
</dbReference>
<reference evidence="10 11" key="1">
    <citation type="submission" date="2023-01" db="EMBL/GenBank/DDBJ databases">
        <title>Analysis of 21 Apiospora genomes using comparative genomics revels a genus with tremendous synthesis potential of carbohydrate active enzymes and secondary metabolites.</title>
        <authorList>
            <person name="Sorensen T."/>
        </authorList>
    </citation>
    <scope>NUCLEOTIDE SEQUENCE [LARGE SCALE GENOMIC DNA]</scope>
    <source>
        <strain evidence="10 11">CBS 117206</strain>
    </source>
</reference>
<comment type="subcellular location">
    <subcellularLocation>
        <location evidence="1">Nucleus</location>
    </subcellularLocation>
</comment>